<dbReference type="GO" id="GO:0003700">
    <property type="term" value="F:DNA-binding transcription factor activity"/>
    <property type="evidence" value="ECO:0007669"/>
    <property type="project" value="InterPro"/>
</dbReference>
<sequence>MKKDFDKLRALKLFINIVEEGSFSMAAKKMAMTPSSASKEMTTLEESLGVKLLYRTTRKVGLTDDGRVYLEGVQRIIIDLDLLDDTLLKRKLSTRGNLKITSPSVWGHVVLSPIVAKYKMKFPEVTIEMDLSNRIVDIVGESFDIAIRSTALVDSTFYAIKLKDEDETVCVSKKYLKKFGTPRRAKDLIQHNCLTLSVGSISLSSWKFKENGKVQTINVSGNVKANDMHVLHHNVLAGVGIGKIPRYLIEGDIKKGRLVTLFEDKTSNEKSFYAFYRQKRSHSPIVDSFLTFLEEHIEELR</sequence>
<dbReference type="Pfam" id="PF03466">
    <property type="entry name" value="LysR_substrate"/>
    <property type="match status" value="1"/>
</dbReference>
<accession>A0A1Y5F566</accession>
<proteinExistence type="inferred from homology"/>
<dbReference type="Gene3D" id="3.40.190.290">
    <property type="match status" value="1"/>
</dbReference>
<dbReference type="GO" id="GO:0003677">
    <property type="term" value="F:DNA binding"/>
    <property type="evidence" value="ECO:0007669"/>
    <property type="project" value="UniProtKB-KW"/>
</dbReference>
<dbReference type="PROSITE" id="PS50931">
    <property type="entry name" value="HTH_LYSR"/>
    <property type="match status" value="1"/>
</dbReference>
<evidence type="ECO:0000256" key="1">
    <source>
        <dbReference type="ARBA" id="ARBA00009437"/>
    </source>
</evidence>
<keyword evidence="3" id="KW-0238">DNA-binding</keyword>
<dbReference type="SUPFAM" id="SSF46785">
    <property type="entry name" value="Winged helix' DNA-binding domain"/>
    <property type="match status" value="1"/>
</dbReference>
<dbReference type="Proteomes" id="UP000196531">
    <property type="component" value="Unassembled WGS sequence"/>
</dbReference>
<comment type="caution">
    <text evidence="6">The sequence shown here is derived from an EMBL/GenBank/DDBJ whole genome shotgun (WGS) entry which is preliminary data.</text>
</comment>
<dbReference type="InterPro" id="IPR036388">
    <property type="entry name" value="WH-like_DNA-bd_sf"/>
</dbReference>
<dbReference type="AlphaFoldDB" id="A0A1Y5F566"/>
<evidence type="ECO:0000259" key="5">
    <source>
        <dbReference type="PROSITE" id="PS50931"/>
    </source>
</evidence>
<dbReference type="InterPro" id="IPR036390">
    <property type="entry name" value="WH_DNA-bd_sf"/>
</dbReference>
<evidence type="ECO:0000313" key="6">
    <source>
        <dbReference type="EMBL" id="OUR95802.1"/>
    </source>
</evidence>
<dbReference type="InterPro" id="IPR005119">
    <property type="entry name" value="LysR_subst-bd"/>
</dbReference>
<evidence type="ECO:0000256" key="4">
    <source>
        <dbReference type="ARBA" id="ARBA00023163"/>
    </source>
</evidence>
<dbReference type="PANTHER" id="PTHR30537">
    <property type="entry name" value="HTH-TYPE TRANSCRIPTIONAL REGULATOR"/>
    <property type="match status" value="1"/>
</dbReference>
<keyword evidence="2" id="KW-0805">Transcription regulation</keyword>
<evidence type="ECO:0000313" key="7">
    <source>
        <dbReference type="Proteomes" id="UP000196531"/>
    </source>
</evidence>
<comment type="similarity">
    <text evidence="1">Belongs to the LysR transcriptional regulatory family.</text>
</comment>
<dbReference type="CDD" id="cd08422">
    <property type="entry name" value="PBP2_CrgA_like"/>
    <property type="match status" value="1"/>
</dbReference>
<keyword evidence="4" id="KW-0804">Transcription</keyword>
<dbReference type="InterPro" id="IPR000847">
    <property type="entry name" value="LysR_HTH_N"/>
</dbReference>
<protein>
    <recommendedName>
        <fullName evidence="5">HTH lysR-type domain-containing protein</fullName>
    </recommendedName>
</protein>
<evidence type="ECO:0000256" key="2">
    <source>
        <dbReference type="ARBA" id="ARBA00023015"/>
    </source>
</evidence>
<reference evidence="7" key="1">
    <citation type="journal article" date="2017" name="Proc. Natl. Acad. Sci. U.S.A.">
        <title>Simulation of Deepwater Horizon oil plume reveals substrate specialization within a complex community of hydrocarbon-degraders.</title>
        <authorList>
            <person name="Hu P."/>
            <person name="Dubinsky E.A."/>
            <person name="Probst A.J."/>
            <person name="Wang J."/>
            <person name="Sieber C.M.K."/>
            <person name="Tom L.M."/>
            <person name="Gardinali P."/>
            <person name="Banfield J.F."/>
            <person name="Atlas R.M."/>
            <person name="Andersen G.L."/>
        </authorList>
    </citation>
    <scope>NUCLEOTIDE SEQUENCE [LARGE SCALE GENOMIC DNA]</scope>
</reference>
<dbReference type="Gene3D" id="1.10.10.10">
    <property type="entry name" value="Winged helix-like DNA-binding domain superfamily/Winged helix DNA-binding domain"/>
    <property type="match status" value="1"/>
</dbReference>
<dbReference type="SUPFAM" id="SSF53850">
    <property type="entry name" value="Periplasmic binding protein-like II"/>
    <property type="match status" value="1"/>
</dbReference>
<dbReference type="FunFam" id="1.10.10.10:FF:000001">
    <property type="entry name" value="LysR family transcriptional regulator"/>
    <property type="match status" value="1"/>
</dbReference>
<evidence type="ECO:0000256" key="3">
    <source>
        <dbReference type="ARBA" id="ARBA00023125"/>
    </source>
</evidence>
<dbReference type="Pfam" id="PF00126">
    <property type="entry name" value="HTH_1"/>
    <property type="match status" value="1"/>
</dbReference>
<feature type="domain" description="HTH lysR-type" evidence="5">
    <location>
        <begin position="6"/>
        <end position="63"/>
    </location>
</feature>
<dbReference type="EMBL" id="MAAO01000007">
    <property type="protein sequence ID" value="OUR95802.1"/>
    <property type="molecule type" value="Genomic_DNA"/>
</dbReference>
<dbReference type="PANTHER" id="PTHR30537:SF5">
    <property type="entry name" value="HTH-TYPE TRANSCRIPTIONAL ACTIVATOR TTDR-RELATED"/>
    <property type="match status" value="1"/>
</dbReference>
<dbReference type="InterPro" id="IPR058163">
    <property type="entry name" value="LysR-type_TF_proteobact-type"/>
</dbReference>
<organism evidence="6 7">
    <name type="scientific">Halobacteriovorax marinus</name>
    <dbReference type="NCBI Taxonomy" id="97084"/>
    <lineage>
        <taxon>Bacteria</taxon>
        <taxon>Pseudomonadati</taxon>
        <taxon>Bdellovibrionota</taxon>
        <taxon>Bacteriovoracia</taxon>
        <taxon>Bacteriovoracales</taxon>
        <taxon>Halobacteriovoraceae</taxon>
        <taxon>Halobacteriovorax</taxon>
    </lineage>
</organism>
<name>A0A1Y5F566_9BACT</name>
<gene>
    <name evidence="6" type="ORF">A9Q84_14975</name>
</gene>